<dbReference type="AlphaFoldDB" id="A0AAI8VRJ8"/>
<reference evidence="2" key="1">
    <citation type="submission" date="2023-10" db="EMBL/GenBank/DDBJ databases">
        <authorList>
            <person name="Hackl T."/>
        </authorList>
    </citation>
    <scope>NUCLEOTIDE SEQUENCE</scope>
</reference>
<dbReference type="InterPro" id="IPR045518">
    <property type="entry name" value="2EXR"/>
</dbReference>
<evidence type="ECO:0000259" key="1">
    <source>
        <dbReference type="Pfam" id="PF20150"/>
    </source>
</evidence>
<proteinExistence type="predicted"/>
<sequence>MPPEPSSSVSSSSRATTRADRPDAEFHYFPRLPVELQLMIWGFYRGSKAIRHSFSIKNGQRVYAAFDEEKGKIVSIRAKRGDSSIVPGVQNIRLTGKVCFETRDWAIKTLWKPASWVEHERRDTSAAGVLADFEHDVFYSDLISFIRRSRNPPGWFRFVRNPISQSNLTKLKGDRWVLKVEKLALPLWCHGPSPDQADEFDMKVLTRMTSLKTVMFVFGGCELTTIGGGHGFELFRAARSGCSPLNNKVYNAVIEALGARAKDIDLQYVVDRADPPGQIQQPRAWR</sequence>
<evidence type="ECO:0000313" key="2">
    <source>
        <dbReference type="EMBL" id="CAJ2509313.1"/>
    </source>
</evidence>
<gene>
    <name evidence="2" type="ORF">KHLLAP_LOCUS9781</name>
</gene>
<dbReference type="EMBL" id="CAUWAG010000012">
    <property type="protein sequence ID" value="CAJ2509313.1"/>
    <property type="molecule type" value="Genomic_DNA"/>
</dbReference>
<feature type="domain" description="2EXR" evidence="1">
    <location>
        <begin position="26"/>
        <end position="137"/>
    </location>
</feature>
<dbReference type="Proteomes" id="UP001295740">
    <property type="component" value="Unassembled WGS sequence"/>
</dbReference>
<organism evidence="2 3">
    <name type="scientific">Anthostomella pinea</name>
    <dbReference type="NCBI Taxonomy" id="933095"/>
    <lineage>
        <taxon>Eukaryota</taxon>
        <taxon>Fungi</taxon>
        <taxon>Dikarya</taxon>
        <taxon>Ascomycota</taxon>
        <taxon>Pezizomycotina</taxon>
        <taxon>Sordariomycetes</taxon>
        <taxon>Xylariomycetidae</taxon>
        <taxon>Xylariales</taxon>
        <taxon>Xylariaceae</taxon>
        <taxon>Anthostomella</taxon>
    </lineage>
</organism>
<evidence type="ECO:0000313" key="3">
    <source>
        <dbReference type="Proteomes" id="UP001295740"/>
    </source>
</evidence>
<protein>
    <submittedName>
        <fullName evidence="2">Uu.00g143390.m01.CDS01</fullName>
    </submittedName>
</protein>
<name>A0AAI8VRJ8_9PEZI</name>
<comment type="caution">
    <text evidence="2">The sequence shown here is derived from an EMBL/GenBank/DDBJ whole genome shotgun (WGS) entry which is preliminary data.</text>
</comment>
<keyword evidence="3" id="KW-1185">Reference proteome</keyword>
<dbReference type="Pfam" id="PF20150">
    <property type="entry name" value="2EXR"/>
    <property type="match status" value="1"/>
</dbReference>
<accession>A0AAI8VRJ8</accession>